<keyword evidence="8" id="KW-1185">Reference proteome</keyword>
<dbReference type="PANTHER" id="PTHR24408:SF64">
    <property type="entry name" value="LINKING IMMUNITY AND METABOLISM-RELATED"/>
    <property type="match status" value="1"/>
</dbReference>
<accession>A0A5N5SIS5</accession>
<proteinExistence type="predicted"/>
<evidence type="ECO:0000256" key="1">
    <source>
        <dbReference type="ARBA" id="ARBA00022723"/>
    </source>
</evidence>
<dbReference type="PANTHER" id="PTHR24408">
    <property type="entry name" value="ZINC FINGER PROTEIN"/>
    <property type="match status" value="1"/>
</dbReference>
<dbReference type="GO" id="GO:0005634">
    <property type="term" value="C:nucleus"/>
    <property type="evidence" value="ECO:0007669"/>
    <property type="project" value="TreeGrafter"/>
</dbReference>
<evidence type="ECO:0000256" key="3">
    <source>
        <dbReference type="ARBA" id="ARBA00022771"/>
    </source>
</evidence>
<dbReference type="SMART" id="SM00355">
    <property type="entry name" value="ZnF_C2H2"/>
    <property type="match status" value="2"/>
</dbReference>
<feature type="domain" description="C2H2-type" evidence="6">
    <location>
        <begin position="96"/>
        <end position="122"/>
    </location>
</feature>
<evidence type="ECO:0000256" key="5">
    <source>
        <dbReference type="PROSITE-ProRule" id="PRU00042"/>
    </source>
</evidence>
<dbReference type="Proteomes" id="UP000326759">
    <property type="component" value="Unassembled WGS sequence"/>
</dbReference>
<name>A0A5N5SIS5_9CRUS</name>
<dbReference type="GO" id="GO:0005694">
    <property type="term" value="C:chromosome"/>
    <property type="evidence" value="ECO:0007669"/>
    <property type="project" value="UniProtKB-ARBA"/>
</dbReference>
<dbReference type="FunFam" id="3.30.160.60:FF:001732">
    <property type="entry name" value="Zgc:162936"/>
    <property type="match status" value="1"/>
</dbReference>
<dbReference type="GO" id="GO:0045893">
    <property type="term" value="P:positive regulation of DNA-templated transcription"/>
    <property type="evidence" value="ECO:0007669"/>
    <property type="project" value="UniProtKB-ARBA"/>
</dbReference>
<evidence type="ECO:0000313" key="7">
    <source>
        <dbReference type="EMBL" id="KAB7493993.1"/>
    </source>
</evidence>
<dbReference type="InterPro" id="IPR036236">
    <property type="entry name" value="Znf_C2H2_sf"/>
</dbReference>
<dbReference type="InterPro" id="IPR013087">
    <property type="entry name" value="Znf_C2H2_type"/>
</dbReference>
<dbReference type="EMBL" id="SEYY01024622">
    <property type="protein sequence ID" value="KAB7493993.1"/>
    <property type="molecule type" value="Genomic_DNA"/>
</dbReference>
<evidence type="ECO:0000259" key="6">
    <source>
        <dbReference type="PROSITE" id="PS50157"/>
    </source>
</evidence>
<dbReference type="PROSITE" id="PS50157">
    <property type="entry name" value="ZINC_FINGER_C2H2_2"/>
    <property type="match status" value="1"/>
</dbReference>
<dbReference type="GO" id="GO:0043565">
    <property type="term" value="F:sequence-specific DNA binding"/>
    <property type="evidence" value="ECO:0007669"/>
    <property type="project" value="TreeGrafter"/>
</dbReference>
<protein>
    <recommendedName>
        <fullName evidence="6">C2H2-type domain-containing protein</fullName>
    </recommendedName>
</protein>
<dbReference type="GO" id="GO:0008270">
    <property type="term" value="F:zinc ion binding"/>
    <property type="evidence" value="ECO:0007669"/>
    <property type="project" value="UniProtKB-KW"/>
</dbReference>
<organism evidence="7 8">
    <name type="scientific">Armadillidium nasatum</name>
    <dbReference type="NCBI Taxonomy" id="96803"/>
    <lineage>
        <taxon>Eukaryota</taxon>
        <taxon>Metazoa</taxon>
        <taxon>Ecdysozoa</taxon>
        <taxon>Arthropoda</taxon>
        <taxon>Crustacea</taxon>
        <taxon>Multicrustacea</taxon>
        <taxon>Malacostraca</taxon>
        <taxon>Eumalacostraca</taxon>
        <taxon>Peracarida</taxon>
        <taxon>Isopoda</taxon>
        <taxon>Oniscidea</taxon>
        <taxon>Crinocheta</taxon>
        <taxon>Armadillidiidae</taxon>
        <taxon>Armadillidium</taxon>
    </lineage>
</organism>
<keyword evidence="1" id="KW-0479">Metal-binding</keyword>
<evidence type="ECO:0000256" key="2">
    <source>
        <dbReference type="ARBA" id="ARBA00022737"/>
    </source>
</evidence>
<dbReference type="GO" id="GO:0000981">
    <property type="term" value="F:DNA-binding transcription factor activity, RNA polymerase II-specific"/>
    <property type="evidence" value="ECO:0007669"/>
    <property type="project" value="TreeGrafter"/>
</dbReference>
<dbReference type="Pfam" id="PF00096">
    <property type="entry name" value="zf-C2H2"/>
    <property type="match status" value="1"/>
</dbReference>
<evidence type="ECO:0000313" key="8">
    <source>
        <dbReference type="Proteomes" id="UP000326759"/>
    </source>
</evidence>
<keyword evidence="2" id="KW-0677">Repeat</keyword>
<comment type="caution">
    <text evidence="7">The sequence shown here is derived from an EMBL/GenBank/DDBJ whole genome shotgun (WGS) entry which is preliminary data.</text>
</comment>
<dbReference type="AlphaFoldDB" id="A0A5N5SIS5"/>
<dbReference type="OrthoDB" id="6376466at2759"/>
<keyword evidence="4" id="KW-0862">Zinc</keyword>
<evidence type="ECO:0000256" key="4">
    <source>
        <dbReference type="ARBA" id="ARBA00022833"/>
    </source>
</evidence>
<dbReference type="Gene3D" id="3.30.160.60">
    <property type="entry name" value="Classic Zinc Finger"/>
    <property type="match status" value="2"/>
</dbReference>
<gene>
    <name evidence="7" type="ORF">Anas_01033</name>
</gene>
<reference evidence="7 8" key="1">
    <citation type="journal article" date="2019" name="PLoS Biol.">
        <title>Sex chromosomes control vertical transmission of feminizing Wolbachia symbionts in an isopod.</title>
        <authorList>
            <person name="Becking T."/>
            <person name="Chebbi M.A."/>
            <person name="Giraud I."/>
            <person name="Moumen B."/>
            <person name="Laverre T."/>
            <person name="Caubet Y."/>
            <person name="Peccoud J."/>
            <person name="Gilbert C."/>
            <person name="Cordaux R."/>
        </authorList>
    </citation>
    <scope>NUCLEOTIDE SEQUENCE [LARGE SCALE GENOMIC DNA]</scope>
    <source>
        <strain evidence="7">ANa2</strain>
        <tissue evidence="7">Whole body excluding digestive tract and cuticle</tissue>
    </source>
</reference>
<keyword evidence="3 5" id="KW-0863">Zinc-finger</keyword>
<dbReference type="SUPFAM" id="SSF57667">
    <property type="entry name" value="beta-beta-alpha zinc fingers"/>
    <property type="match status" value="1"/>
</dbReference>
<sequence length="162" mass="18698">MPRITVFESPLIELRKGYVVWEAVMKRSVFCKNEDKCTMKEIESIRSPALVEGLEHISPYSPLYSFSSSGRENEGGSWLTSAIPRALQQHRNHDRVQCSVCGKEVVAKKLKRHYRIHTGEKPYQCPHCPHRANRKENLEDHIRRKHGFPSLSVSRLNPSDSF</sequence>